<dbReference type="AlphaFoldDB" id="A0A1R2B0J9"/>
<proteinExistence type="predicted"/>
<sequence>MESNNTNTPNIVDIDILVSQLNKENPYDLEDISSYTRSFSESTDPLSSSFEAINHDPNNMLEDIFAVDRNDRPKRGRRPLRPYDPIRKKTEEKDKYWLRAFRSYIRKVVESEENHMGKEELEFWDFYLGPNGKPGKGHKFLSYGKKYKGFLFANNFFVHKFRQWFDDNGENLLMKKYEPGTAEWFVFFDYAARDLYYYSQPNMVKTSAPTPQAMGTGPVPDDEFNLDDNMDIIDNVL</sequence>
<organism evidence="1 2">
    <name type="scientific">Stentor coeruleus</name>
    <dbReference type="NCBI Taxonomy" id="5963"/>
    <lineage>
        <taxon>Eukaryota</taxon>
        <taxon>Sar</taxon>
        <taxon>Alveolata</taxon>
        <taxon>Ciliophora</taxon>
        <taxon>Postciliodesmatophora</taxon>
        <taxon>Heterotrichea</taxon>
        <taxon>Heterotrichida</taxon>
        <taxon>Stentoridae</taxon>
        <taxon>Stentor</taxon>
    </lineage>
</organism>
<reference evidence="1 2" key="1">
    <citation type="submission" date="2016-11" db="EMBL/GenBank/DDBJ databases">
        <title>The macronuclear genome of Stentor coeruleus: a giant cell with tiny introns.</title>
        <authorList>
            <person name="Slabodnick M."/>
            <person name="Ruby J.G."/>
            <person name="Reiff S.B."/>
            <person name="Swart E.C."/>
            <person name="Gosai S."/>
            <person name="Prabakaran S."/>
            <person name="Witkowska E."/>
            <person name="Larue G.E."/>
            <person name="Fisher S."/>
            <person name="Freeman R.M."/>
            <person name="Gunawardena J."/>
            <person name="Chu W."/>
            <person name="Stover N.A."/>
            <person name="Gregory B.D."/>
            <person name="Nowacki M."/>
            <person name="Derisi J."/>
            <person name="Roy S.W."/>
            <person name="Marshall W.F."/>
            <person name="Sood P."/>
        </authorList>
    </citation>
    <scope>NUCLEOTIDE SEQUENCE [LARGE SCALE GENOMIC DNA]</scope>
    <source>
        <strain evidence="1">WM001</strain>
    </source>
</reference>
<protein>
    <submittedName>
        <fullName evidence="1">Uncharacterized protein</fullName>
    </submittedName>
</protein>
<name>A0A1R2B0J9_9CILI</name>
<keyword evidence="2" id="KW-1185">Reference proteome</keyword>
<accession>A0A1R2B0J9</accession>
<comment type="caution">
    <text evidence="1">The sequence shown here is derived from an EMBL/GenBank/DDBJ whole genome shotgun (WGS) entry which is preliminary data.</text>
</comment>
<dbReference type="OrthoDB" id="319004at2759"/>
<evidence type="ECO:0000313" key="1">
    <source>
        <dbReference type="EMBL" id="OMJ70160.1"/>
    </source>
</evidence>
<dbReference type="Proteomes" id="UP000187209">
    <property type="component" value="Unassembled WGS sequence"/>
</dbReference>
<dbReference type="EMBL" id="MPUH01001117">
    <property type="protein sequence ID" value="OMJ70160.1"/>
    <property type="molecule type" value="Genomic_DNA"/>
</dbReference>
<evidence type="ECO:0000313" key="2">
    <source>
        <dbReference type="Proteomes" id="UP000187209"/>
    </source>
</evidence>
<gene>
    <name evidence="1" type="ORF">SteCoe_31918</name>
</gene>